<dbReference type="RefSeq" id="WP_090068113.1">
    <property type="nucleotide sequence ID" value="NZ_FOVR01000001.1"/>
</dbReference>
<gene>
    <name evidence="1" type="ORF">SAMN04488056_101294</name>
</gene>
<dbReference type="OrthoDB" id="8449143at2"/>
<organism evidence="1 2">
    <name type="scientific">Cohaesibacter marisflavi</name>
    <dbReference type="NCBI Taxonomy" id="655353"/>
    <lineage>
        <taxon>Bacteria</taxon>
        <taxon>Pseudomonadati</taxon>
        <taxon>Pseudomonadota</taxon>
        <taxon>Alphaproteobacteria</taxon>
        <taxon>Hyphomicrobiales</taxon>
        <taxon>Cohaesibacteraceae</taxon>
    </lineage>
</organism>
<proteinExistence type="predicted"/>
<dbReference type="Proteomes" id="UP000199236">
    <property type="component" value="Unassembled WGS sequence"/>
</dbReference>
<evidence type="ECO:0008006" key="3">
    <source>
        <dbReference type="Google" id="ProtNLM"/>
    </source>
</evidence>
<name>A0A1I5A054_9HYPH</name>
<dbReference type="AlphaFoldDB" id="A0A1I5A054"/>
<evidence type="ECO:0000313" key="1">
    <source>
        <dbReference type="EMBL" id="SFN55753.1"/>
    </source>
</evidence>
<evidence type="ECO:0000313" key="2">
    <source>
        <dbReference type="Proteomes" id="UP000199236"/>
    </source>
</evidence>
<dbReference type="EMBL" id="FOVR01000001">
    <property type="protein sequence ID" value="SFN55753.1"/>
    <property type="molecule type" value="Genomic_DNA"/>
</dbReference>
<protein>
    <recommendedName>
        <fullName evidence="3">N-acetyltransferase domain-containing protein</fullName>
    </recommendedName>
</protein>
<accession>A0A1I5A054</accession>
<keyword evidence="2" id="KW-1185">Reference proteome</keyword>
<sequence length="157" mass="17127">MVEFIRLSDCPAIVEQCASFHATLSGDDSGEGLEMRIAAFRRLALDGEQEDGIVALFDEGDQKGKIAGLAVLLAAELEAFEELGPWQTGVKISPAVKDQEALKSVLSDQVEALALDLGHDQIFVHADERSWFEARGYSEIEAFERGGETFWVLGKAL</sequence>
<reference evidence="1 2" key="1">
    <citation type="submission" date="2016-10" db="EMBL/GenBank/DDBJ databases">
        <authorList>
            <person name="de Groot N.N."/>
        </authorList>
    </citation>
    <scope>NUCLEOTIDE SEQUENCE [LARGE SCALE GENOMIC DNA]</scope>
    <source>
        <strain evidence="1 2">CGMCC 1.9157</strain>
    </source>
</reference>